<evidence type="ECO:0000313" key="2">
    <source>
        <dbReference type="Proteomes" id="UP000646211"/>
    </source>
</evidence>
<dbReference type="Proteomes" id="UP000646211">
    <property type="component" value="Unassembled WGS sequence"/>
</dbReference>
<comment type="caution">
    <text evidence="1">The sequence shown here is derived from an EMBL/GenBank/DDBJ whole genome shotgun (WGS) entry which is preliminary data.</text>
</comment>
<evidence type="ECO:0000313" key="1">
    <source>
        <dbReference type="EMBL" id="MBF2708002.1"/>
    </source>
</evidence>
<gene>
    <name evidence="1" type="ORF">IR213_05275</name>
</gene>
<proteinExistence type="predicted"/>
<dbReference type="AlphaFoldDB" id="A0A930XVD6"/>
<accession>A0A930XVD6</accession>
<dbReference type="EMBL" id="JADHEC010000008">
    <property type="protein sequence ID" value="MBF2708002.1"/>
    <property type="molecule type" value="Genomic_DNA"/>
</dbReference>
<name>A0A930XVD6_9FLAO</name>
<keyword evidence="2" id="KW-1185">Reference proteome</keyword>
<reference evidence="1" key="1">
    <citation type="submission" date="2020-11" db="EMBL/GenBank/DDBJ databases">
        <title>Genome of Flavobacterium soyangense.</title>
        <authorList>
            <person name="Liu Q."/>
            <person name="Xin Y.-H."/>
        </authorList>
    </citation>
    <scope>NUCLEOTIDE SEQUENCE</scope>
    <source>
        <strain evidence="1">CGMCC 1.13493</strain>
    </source>
</reference>
<dbReference type="RefSeq" id="WP_194311267.1">
    <property type="nucleotide sequence ID" value="NZ_JADHEC010000008.1"/>
</dbReference>
<protein>
    <submittedName>
        <fullName evidence="1">Uncharacterized protein</fullName>
    </submittedName>
</protein>
<sequence length="203" mass="22979">MKKNKGTEYKIKSASLNESKLEIIVAEKFLKDAGSFGKVSIAAKVTTNDLGQGSLNFVNIINVGQIEKQGFYLFPKSSKFENPKLIISHTTKPENVFTSLLGVNNILNTSDNFIKELYDVKSIKTPDELRMKIKAKIDHPRSAFTVIKKLSDIFKPKIDNDINHFSQLLEMCNKAEELDIDYDLKDKLRYLISDIILYGSPQS</sequence>
<organism evidence="1 2">
    <name type="scientific">Flavobacterium soyangense</name>
    <dbReference type="NCBI Taxonomy" id="2023265"/>
    <lineage>
        <taxon>Bacteria</taxon>
        <taxon>Pseudomonadati</taxon>
        <taxon>Bacteroidota</taxon>
        <taxon>Flavobacteriia</taxon>
        <taxon>Flavobacteriales</taxon>
        <taxon>Flavobacteriaceae</taxon>
        <taxon>Flavobacterium</taxon>
    </lineage>
</organism>